<dbReference type="GO" id="GO:0004100">
    <property type="term" value="F:chitin synthase activity"/>
    <property type="evidence" value="ECO:0007669"/>
    <property type="project" value="UniProtKB-EC"/>
</dbReference>
<dbReference type="Proteomes" id="UP000193560">
    <property type="component" value="Unassembled WGS sequence"/>
</dbReference>
<feature type="transmembrane region" description="Helical" evidence="11">
    <location>
        <begin position="355"/>
        <end position="382"/>
    </location>
</feature>
<feature type="compositionally biased region" description="Low complexity" evidence="10">
    <location>
        <begin position="7"/>
        <end position="21"/>
    </location>
</feature>
<dbReference type="EC" id="2.4.1.16" evidence="2"/>
<dbReference type="InterPro" id="IPR004835">
    <property type="entry name" value="Chitin_synth"/>
</dbReference>
<dbReference type="STRING" id="90262.A0A1X2IJT8"/>
<evidence type="ECO:0000256" key="2">
    <source>
        <dbReference type="ARBA" id="ARBA00012543"/>
    </source>
</evidence>
<evidence type="ECO:0000256" key="4">
    <source>
        <dbReference type="ARBA" id="ARBA00022676"/>
    </source>
</evidence>
<feature type="transmembrane region" description="Helical" evidence="11">
    <location>
        <begin position="858"/>
        <end position="878"/>
    </location>
</feature>
<keyword evidence="8 11" id="KW-0472">Membrane</keyword>
<gene>
    <name evidence="13" type="ORF">BCR42DRAFT_490487</name>
</gene>
<feature type="region of interest" description="Disordered" evidence="10">
    <location>
        <begin position="1"/>
        <end position="44"/>
    </location>
</feature>
<keyword evidence="14" id="KW-1185">Reference proteome</keyword>
<dbReference type="GO" id="GO:0030428">
    <property type="term" value="C:cell septum"/>
    <property type="evidence" value="ECO:0007669"/>
    <property type="project" value="TreeGrafter"/>
</dbReference>
<sequence length="1079" mass="119538">MPGPGGYDPYQQQPPQQQQQPHHYVDTTGNSTSIGRRPTTLGRAPTRRIIAGANNNVNNAGQDIQRGRTLIRPDRYQEPAPLMTGKPQTSGSAFEPWTLLSRIACGLSDKSMQQAWREKMTLCFLIACLGGFVAFITIGLSTVLCPPGAANNREHFASYNDTASAYGLVGIQGWQFNISNYKPSGNDNFFNLLPGEDVTNYFEHGQNIEACTNPSDATAASFAAVTLDPCTASDCSIGPISESTFKKIGVTNTNRQVGFDWEQMASSNLTNYFVVDGNVLNMDPYMKHHTSALADDELDGVIRTVLNQTFAAGGRDATKLFYRTSPLQASIPCLVAKYKAGSIDKDTTGCFMARIILYCSLLVVVSLVLARFLMALIFSWFLSRKLSATPPDVNSPLYNNGAMAGGAAGAGAIAAGAAAGRGGKMFPNQQSMEMADINTPLTGDNNAALNTRMQIGNDLYTIMLITCYSENTEGIRATVESLSSTLYPDDRKLLFLVADGIITGHGETMSTPDMCLELITFDSPEMKNPEAQAYLAVAIGAKQYNMAKVYAGHYVCKGHKVPMILIVKCGGPAEQGKPKPGNRGKRDSQLILMNFFSRVTYNDRMTPLDYELFQKIKYITGVTPDLFEVVLMVDADTKVYETSLRVLVNCMVNDNLIMGLCGETKIANKRDSWVTAIQVYEYFISHHMAKGFEAVFGGVTCLPGCFSMYRLKARKGDGDWIPIITKPEIVQEYSSNTIDTLHQKNLLLLGEDRFLTTLMLRNFPFRKMVFTPLAICKTIVPDEFKVLLSQRRRWINSTIHNLFELVLVRNLCGTFCFSMQFVVLMDLIGTLTLPVAIVLTVVLIANMAQTQITDFSTAVPLILLIIVLFSPAFLILITTRKWVYLMWMGVYLIALPVWNFVLPVYSFWHFDDFSWGETRKVEGETKGDDHSKAEGQFDPSKIPLKRWEDYERKRIRTNKRRERKERQIREMGGQFNSANRLDHDDAQSDISGANSAGGGGPMHYFDPTKEAPVKSGSGYYPTFTPQMSPSPSPNPHLPNSSNGNNLLPLINLNSWGLANTWAQFLVVNRIFISPPLPFP</sequence>
<accession>A0A1X2IJT8</accession>
<name>A0A1X2IJT8_9FUNG</name>
<feature type="transmembrane region" description="Helical" evidence="11">
    <location>
        <begin position="827"/>
        <end position="846"/>
    </location>
</feature>
<evidence type="ECO:0000313" key="13">
    <source>
        <dbReference type="EMBL" id="ORZ17789.1"/>
    </source>
</evidence>
<evidence type="ECO:0000256" key="5">
    <source>
        <dbReference type="ARBA" id="ARBA00022679"/>
    </source>
</evidence>
<keyword evidence="9" id="KW-0325">Glycoprotein</keyword>
<keyword evidence="5" id="KW-0808">Transferase</keyword>
<evidence type="ECO:0000313" key="14">
    <source>
        <dbReference type="Proteomes" id="UP000193560"/>
    </source>
</evidence>
<evidence type="ECO:0000256" key="6">
    <source>
        <dbReference type="ARBA" id="ARBA00022692"/>
    </source>
</evidence>
<evidence type="ECO:0000256" key="8">
    <source>
        <dbReference type="ARBA" id="ARBA00023136"/>
    </source>
</evidence>
<keyword evidence="4" id="KW-0328">Glycosyltransferase</keyword>
<evidence type="ECO:0000256" key="3">
    <source>
        <dbReference type="ARBA" id="ARBA00022475"/>
    </source>
</evidence>
<feature type="transmembrane region" description="Helical" evidence="11">
    <location>
        <begin position="122"/>
        <end position="144"/>
    </location>
</feature>
<dbReference type="PANTHER" id="PTHR22914:SF41">
    <property type="entry name" value="CHITIN SYNTHASE 7"/>
    <property type="match status" value="1"/>
</dbReference>
<dbReference type="InterPro" id="IPR029044">
    <property type="entry name" value="Nucleotide-diphossugar_trans"/>
</dbReference>
<feature type="domain" description="Chitin synthase 4-like" evidence="12">
    <location>
        <begin position="257"/>
        <end position="342"/>
    </location>
</feature>
<keyword evidence="6 11" id="KW-0812">Transmembrane</keyword>
<dbReference type="SUPFAM" id="SSF53448">
    <property type="entry name" value="Nucleotide-diphospho-sugar transferases"/>
    <property type="match status" value="1"/>
</dbReference>
<proteinExistence type="predicted"/>
<keyword evidence="7 11" id="KW-1133">Transmembrane helix</keyword>
<dbReference type="PANTHER" id="PTHR22914">
    <property type="entry name" value="CHITIN SYNTHASE"/>
    <property type="match status" value="1"/>
</dbReference>
<dbReference type="AlphaFoldDB" id="A0A1X2IJT8"/>
<comment type="subcellular location">
    <subcellularLocation>
        <location evidence="1">Cell membrane</location>
        <topology evidence="1">Multi-pass membrane protein</topology>
    </subcellularLocation>
</comment>
<organism evidence="13 14">
    <name type="scientific">Absidia repens</name>
    <dbReference type="NCBI Taxonomy" id="90262"/>
    <lineage>
        <taxon>Eukaryota</taxon>
        <taxon>Fungi</taxon>
        <taxon>Fungi incertae sedis</taxon>
        <taxon>Mucoromycota</taxon>
        <taxon>Mucoromycotina</taxon>
        <taxon>Mucoromycetes</taxon>
        <taxon>Mucorales</taxon>
        <taxon>Cunninghamellaceae</taxon>
        <taxon>Absidia</taxon>
    </lineage>
</organism>
<evidence type="ECO:0000256" key="10">
    <source>
        <dbReference type="SAM" id="MobiDB-lite"/>
    </source>
</evidence>
<dbReference type="GO" id="GO:0005886">
    <property type="term" value="C:plasma membrane"/>
    <property type="evidence" value="ECO:0007669"/>
    <property type="project" value="UniProtKB-SubCell"/>
</dbReference>
<evidence type="ECO:0000256" key="9">
    <source>
        <dbReference type="ARBA" id="ARBA00023180"/>
    </source>
</evidence>
<dbReference type="Pfam" id="PF03142">
    <property type="entry name" value="Chitin_synth_2"/>
    <property type="match status" value="1"/>
</dbReference>
<dbReference type="OrthoDB" id="370884at2759"/>
<dbReference type="InterPro" id="IPR054295">
    <property type="entry name" value="CHS4-like_dom"/>
</dbReference>
<evidence type="ECO:0000259" key="12">
    <source>
        <dbReference type="Pfam" id="PF22997"/>
    </source>
</evidence>
<feature type="transmembrane region" description="Helical" evidence="11">
    <location>
        <begin position="884"/>
        <end position="910"/>
    </location>
</feature>
<protein>
    <recommendedName>
        <fullName evidence="2">chitin synthase</fullName>
        <ecNumber evidence="2">2.4.1.16</ecNumber>
    </recommendedName>
</protein>
<comment type="caution">
    <text evidence="13">The sequence shown here is derived from an EMBL/GenBank/DDBJ whole genome shotgun (WGS) entry which is preliminary data.</text>
</comment>
<keyword evidence="3" id="KW-1003">Cell membrane</keyword>
<dbReference type="GO" id="GO:0006031">
    <property type="term" value="P:chitin biosynthetic process"/>
    <property type="evidence" value="ECO:0007669"/>
    <property type="project" value="TreeGrafter"/>
</dbReference>
<reference evidence="13 14" key="1">
    <citation type="submission" date="2016-07" db="EMBL/GenBank/DDBJ databases">
        <title>Pervasive Adenine N6-methylation of Active Genes in Fungi.</title>
        <authorList>
            <consortium name="DOE Joint Genome Institute"/>
            <person name="Mondo S.J."/>
            <person name="Dannebaum R.O."/>
            <person name="Kuo R.C."/>
            <person name="Labutti K."/>
            <person name="Haridas S."/>
            <person name="Kuo A."/>
            <person name="Salamov A."/>
            <person name="Ahrendt S.R."/>
            <person name="Lipzen A."/>
            <person name="Sullivan W."/>
            <person name="Andreopoulos W.B."/>
            <person name="Clum A."/>
            <person name="Lindquist E."/>
            <person name="Daum C."/>
            <person name="Ramamoorthy G.K."/>
            <person name="Gryganskyi A."/>
            <person name="Culley D."/>
            <person name="Magnuson J.K."/>
            <person name="James T.Y."/>
            <person name="O'Malley M.A."/>
            <person name="Stajich J.E."/>
            <person name="Spatafora J.W."/>
            <person name="Visel A."/>
            <person name="Grigoriev I.V."/>
        </authorList>
    </citation>
    <scope>NUCLEOTIDE SEQUENCE [LARGE SCALE GENOMIC DNA]</scope>
    <source>
        <strain evidence="13 14">NRRL 1336</strain>
    </source>
</reference>
<evidence type="ECO:0000256" key="7">
    <source>
        <dbReference type="ARBA" id="ARBA00022989"/>
    </source>
</evidence>
<evidence type="ECO:0000256" key="11">
    <source>
        <dbReference type="SAM" id="Phobius"/>
    </source>
</evidence>
<feature type="region of interest" description="Disordered" evidence="10">
    <location>
        <begin position="987"/>
        <end position="1040"/>
    </location>
</feature>
<evidence type="ECO:0000256" key="1">
    <source>
        <dbReference type="ARBA" id="ARBA00004651"/>
    </source>
</evidence>
<dbReference type="EMBL" id="MCGE01000009">
    <property type="protein sequence ID" value="ORZ17789.1"/>
    <property type="molecule type" value="Genomic_DNA"/>
</dbReference>
<dbReference type="CDD" id="cd04190">
    <property type="entry name" value="Chitin_synth_C"/>
    <property type="match status" value="1"/>
</dbReference>
<dbReference type="Pfam" id="PF22997">
    <property type="entry name" value="CHS4"/>
    <property type="match status" value="1"/>
</dbReference>